<dbReference type="PANTHER" id="PTHR34293:SF1">
    <property type="entry name" value="HTH-TYPE TRANSCRIPTIONAL REGULATOR TRMBL2"/>
    <property type="match status" value="1"/>
</dbReference>
<dbReference type="GO" id="GO:0006355">
    <property type="term" value="P:regulation of DNA-templated transcription"/>
    <property type="evidence" value="ECO:0007669"/>
    <property type="project" value="InterPro"/>
</dbReference>
<dbReference type="PANTHER" id="PTHR34293">
    <property type="entry name" value="HTH-TYPE TRANSCRIPTIONAL REGULATOR TRMBL2"/>
    <property type="match status" value="1"/>
</dbReference>
<comment type="caution">
    <text evidence="3">The sequence shown here is derived from an EMBL/GenBank/DDBJ whole genome shotgun (WGS) entry which is preliminary data.</text>
</comment>
<gene>
    <name evidence="3" type="ORF">J0695_06625</name>
</gene>
<protein>
    <submittedName>
        <fullName evidence="3">Helix-turn-helix transcriptional regulator</fullName>
    </submittedName>
</protein>
<evidence type="ECO:0000313" key="3">
    <source>
        <dbReference type="EMBL" id="MBO0511483.1"/>
    </source>
</evidence>
<dbReference type="GO" id="GO:0003677">
    <property type="term" value="F:DNA binding"/>
    <property type="evidence" value="ECO:0007669"/>
    <property type="project" value="InterPro"/>
</dbReference>
<dbReference type="Pfam" id="PF00196">
    <property type="entry name" value="GerE"/>
    <property type="match status" value="1"/>
</dbReference>
<dbReference type="Gene3D" id="1.10.10.10">
    <property type="entry name" value="Winged helix-like DNA-binding domain superfamily/Winged helix DNA-binding domain"/>
    <property type="match status" value="2"/>
</dbReference>
<keyword evidence="4" id="KW-1185">Reference proteome</keyword>
<dbReference type="AlphaFoldDB" id="A0A939F401"/>
<dbReference type="SMART" id="SM00421">
    <property type="entry name" value="HTH_LUXR"/>
    <property type="match status" value="1"/>
</dbReference>
<organism evidence="3 4">
    <name type="scientific">Streptomyces beijiangensis</name>
    <dbReference type="NCBI Taxonomy" id="163361"/>
    <lineage>
        <taxon>Bacteria</taxon>
        <taxon>Bacillati</taxon>
        <taxon>Actinomycetota</taxon>
        <taxon>Actinomycetes</taxon>
        <taxon>Kitasatosporales</taxon>
        <taxon>Streptomycetaceae</taxon>
        <taxon>Streptomyces</taxon>
    </lineage>
</organism>
<feature type="domain" description="HTH luxR-type" evidence="2">
    <location>
        <begin position="261"/>
        <end position="318"/>
    </location>
</feature>
<keyword evidence="1" id="KW-0175">Coiled coil</keyword>
<dbReference type="SUPFAM" id="SSF46894">
    <property type="entry name" value="C-terminal effector domain of the bipartite response regulators"/>
    <property type="match status" value="1"/>
</dbReference>
<dbReference type="RefSeq" id="WP_206960897.1">
    <property type="nucleotide sequence ID" value="NZ_BAAAJJ010000007.1"/>
</dbReference>
<evidence type="ECO:0000313" key="4">
    <source>
        <dbReference type="Proteomes" id="UP000664167"/>
    </source>
</evidence>
<dbReference type="Proteomes" id="UP000664167">
    <property type="component" value="Unassembled WGS sequence"/>
</dbReference>
<dbReference type="EMBL" id="JAFLRJ010000058">
    <property type="protein sequence ID" value="MBO0511483.1"/>
    <property type="molecule type" value="Genomic_DNA"/>
</dbReference>
<accession>A0A939F401</accession>
<dbReference type="InterPro" id="IPR016032">
    <property type="entry name" value="Sig_transdc_resp-reg_C-effctor"/>
</dbReference>
<evidence type="ECO:0000259" key="2">
    <source>
        <dbReference type="SMART" id="SM00421"/>
    </source>
</evidence>
<dbReference type="SUPFAM" id="SSF46785">
    <property type="entry name" value="Winged helix' DNA-binding domain"/>
    <property type="match status" value="1"/>
</dbReference>
<proteinExistence type="predicted"/>
<dbReference type="InterPro" id="IPR036390">
    <property type="entry name" value="WH_DNA-bd_sf"/>
</dbReference>
<evidence type="ECO:0000256" key="1">
    <source>
        <dbReference type="SAM" id="Coils"/>
    </source>
</evidence>
<feature type="coiled-coil region" evidence="1">
    <location>
        <begin position="69"/>
        <end position="96"/>
    </location>
</feature>
<dbReference type="InterPro" id="IPR051797">
    <property type="entry name" value="TrmB-like"/>
</dbReference>
<sequence>MLKVVGLDEGRESAYRALVVLGSADVPDLARRLALSEADTEHALRGLERQRLAARTSARSRRWVAAPPEAALGALLARQRRELQQAERAAALLAAEYRGDPAAPDVHDQVEVVTGASAVAHRFHQLQQGAAREVCALVTARPDVVTGTENDSEEPATVRGVSYRVVVERALLATQGGRAELMAALSRGEQVRVVDRVPTKLVIADGSRALLPLLGRSADPAVMVSRASGLLEALMGLFESVWREAQPLRIGPDGHTPREVTARPDATDLEILTLLLDGMTDVSVAKQLGLVERTVQRRVKGLMELIGVTSRLQLGWHAYDRGWAAGRPR</sequence>
<name>A0A939F401_9ACTN</name>
<dbReference type="InterPro" id="IPR000792">
    <property type="entry name" value="Tscrpt_reg_LuxR_C"/>
</dbReference>
<reference evidence="3" key="1">
    <citation type="submission" date="2021-03" db="EMBL/GenBank/DDBJ databases">
        <title>Streptomyces poriferae sp. nov., a novel marine sponge-derived Actinobacteria species with anti-MRSA activity.</title>
        <authorList>
            <person name="Sandoval-Powers M."/>
            <person name="Kralova S."/>
            <person name="Nguyen G.-S."/>
            <person name="Fawwal D."/>
            <person name="Degnes K."/>
            <person name="Klinkenberg G."/>
            <person name="Sletta H."/>
            <person name="Wentzel A."/>
            <person name="Liles M.R."/>
        </authorList>
    </citation>
    <scope>NUCLEOTIDE SEQUENCE</scope>
    <source>
        <strain evidence="3">DSM 41794</strain>
    </source>
</reference>
<dbReference type="InterPro" id="IPR036388">
    <property type="entry name" value="WH-like_DNA-bd_sf"/>
</dbReference>